<accession>A0A426YVU8</accession>
<dbReference type="AlphaFoldDB" id="A0A426YVU8"/>
<feature type="non-terminal residue" evidence="1">
    <location>
        <position position="1"/>
    </location>
</feature>
<proteinExistence type="predicted"/>
<gene>
    <name evidence="1" type="ORF">B296_00045443</name>
</gene>
<dbReference type="EMBL" id="AMZH03009886">
    <property type="protein sequence ID" value="RRT55870.1"/>
    <property type="molecule type" value="Genomic_DNA"/>
</dbReference>
<reference evidence="1 2" key="1">
    <citation type="journal article" date="2014" name="Agronomy (Basel)">
        <title>A Draft Genome Sequence for Ensete ventricosum, the Drought-Tolerant Tree Against Hunger.</title>
        <authorList>
            <person name="Harrison J."/>
            <person name="Moore K.A."/>
            <person name="Paszkiewicz K."/>
            <person name="Jones T."/>
            <person name="Grant M."/>
            <person name="Ambacheew D."/>
            <person name="Muzemil S."/>
            <person name="Studholme D.J."/>
        </authorList>
    </citation>
    <scope>NUCLEOTIDE SEQUENCE [LARGE SCALE GENOMIC DNA]</scope>
</reference>
<dbReference type="PANTHER" id="PTHR37078:SF6">
    <property type="entry name" value="NODULE CYSTEINE-RICH (NCR) SECRETED PEPTIDE"/>
    <property type="match status" value="1"/>
</dbReference>
<comment type="caution">
    <text evidence="1">The sequence shown here is derived from an EMBL/GenBank/DDBJ whole genome shotgun (WGS) entry which is preliminary data.</text>
</comment>
<protein>
    <submittedName>
        <fullName evidence="1">Uncharacterized protein</fullName>
    </submittedName>
</protein>
<sequence length="83" mass="9221">TAALMAEAKARFLVVLMLLVSLHAHVSMSTEARSLPSDKERRYVEVLQSLGIRCRCCDGVGDECRSTWASHCAKLECHPSKFL</sequence>
<evidence type="ECO:0000313" key="2">
    <source>
        <dbReference type="Proteomes" id="UP000287651"/>
    </source>
</evidence>
<name>A0A426YVU8_ENSVE</name>
<dbReference type="PANTHER" id="PTHR37078">
    <property type="entry name" value="NODULE CYSTEINE-RICH (NCR) SECRETED PEPTIDE"/>
    <property type="match status" value="1"/>
</dbReference>
<evidence type="ECO:0000313" key="1">
    <source>
        <dbReference type="EMBL" id="RRT55870.1"/>
    </source>
</evidence>
<dbReference type="Proteomes" id="UP000287651">
    <property type="component" value="Unassembled WGS sequence"/>
</dbReference>
<organism evidence="1 2">
    <name type="scientific">Ensete ventricosum</name>
    <name type="common">Abyssinian banana</name>
    <name type="synonym">Musa ensete</name>
    <dbReference type="NCBI Taxonomy" id="4639"/>
    <lineage>
        <taxon>Eukaryota</taxon>
        <taxon>Viridiplantae</taxon>
        <taxon>Streptophyta</taxon>
        <taxon>Embryophyta</taxon>
        <taxon>Tracheophyta</taxon>
        <taxon>Spermatophyta</taxon>
        <taxon>Magnoliopsida</taxon>
        <taxon>Liliopsida</taxon>
        <taxon>Zingiberales</taxon>
        <taxon>Musaceae</taxon>
        <taxon>Ensete</taxon>
    </lineage>
</organism>